<gene>
    <name evidence="2" type="ORF">D9V70_00395</name>
</gene>
<dbReference type="InterPro" id="IPR021136">
    <property type="entry name" value="Flagellar_hook_control-like_C"/>
</dbReference>
<protein>
    <recommendedName>
        <fullName evidence="1">Flagellar hook-length control protein-like C-terminal domain-containing protein</fullName>
    </recommendedName>
</protein>
<dbReference type="InterPro" id="IPR038610">
    <property type="entry name" value="FliK-like_C_sf"/>
</dbReference>
<proteinExistence type="predicted"/>
<name>A0A4D6Y7Y6_9GAMM</name>
<accession>A0A4D6Y7Y6</accession>
<dbReference type="AlphaFoldDB" id="A0A4D6Y7Y6"/>
<dbReference type="CDD" id="cd17470">
    <property type="entry name" value="T3SS_Flik_C"/>
    <property type="match status" value="1"/>
</dbReference>
<evidence type="ECO:0000313" key="2">
    <source>
        <dbReference type="EMBL" id="QCI21970.1"/>
    </source>
</evidence>
<dbReference type="EMBL" id="CP034870">
    <property type="protein sequence ID" value="QCI21970.1"/>
    <property type="molecule type" value="Genomic_DNA"/>
</dbReference>
<organism evidence="2 3">
    <name type="scientific">Buchnera aphidicola</name>
    <name type="common">Lipaphis pseudobrassicae</name>
    <dbReference type="NCBI Taxonomy" id="1258543"/>
    <lineage>
        <taxon>Bacteria</taxon>
        <taxon>Pseudomonadati</taxon>
        <taxon>Pseudomonadota</taxon>
        <taxon>Gammaproteobacteria</taxon>
        <taxon>Enterobacterales</taxon>
        <taxon>Erwiniaceae</taxon>
        <taxon>Buchnera</taxon>
    </lineage>
</organism>
<dbReference type="Proteomes" id="UP000298564">
    <property type="component" value="Chromosome"/>
</dbReference>
<dbReference type="OrthoDB" id="6554452at2"/>
<dbReference type="Pfam" id="PF02120">
    <property type="entry name" value="Flg_hook"/>
    <property type="match status" value="1"/>
</dbReference>
<dbReference type="RefSeq" id="WP_158355812.1">
    <property type="nucleotide sequence ID" value="NZ_CP034870.1"/>
</dbReference>
<sequence>MLKIIDNISLQKNTSCNFHIKNNIFDIDDDISKLSKSVFNKLKQCLVNQELEFENVSTEEKKKDNKNIICSNFVINNLLNIVIGKDKPLKFHSFKKTKNNILNKQEKKSTIQTKLNHINFLENINYVKVHLNQEKWPIEKTKILFDKKNFNKNEELKKNKLIKNFNVLKNLHIENIRNDYKQEKSIFDISEANEKKIKYVVNLVFFQDLKNYKNNTVYYKNTNKFEHLSNHINSLETLDFKQLAKSNMKSLFFYDSKNSIKWTKLINQKILLSIANKNNQVEFYLKPECLGSIHVKVNLKNGKNATLDFISNEKEIRVFLNNHISILQHSLMKHGITLDKVNIFSTLKNNKLKNYKNAFNLNKFQQIFDLHKKNTKVEIDPIDIYI</sequence>
<reference evidence="2 3" key="2">
    <citation type="submission" date="2019-05" db="EMBL/GenBank/DDBJ databases">
        <title>Genome evolution of the obligate endosymbiont Buchnera aphidicola.</title>
        <authorList>
            <person name="Moran N.A."/>
        </authorList>
    </citation>
    <scope>NUCLEOTIDE SEQUENCE [LARGE SCALE GENOMIC DNA]</scope>
    <source>
        <strain evidence="2 3">Lps</strain>
    </source>
</reference>
<evidence type="ECO:0000259" key="1">
    <source>
        <dbReference type="Pfam" id="PF02120"/>
    </source>
</evidence>
<reference evidence="2 3" key="1">
    <citation type="submission" date="2018-12" db="EMBL/GenBank/DDBJ databases">
        <authorList>
            <person name="Chong R.A."/>
        </authorList>
    </citation>
    <scope>NUCLEOTIDE SEQUENCE [LARGE SCALE GENOMIC DNA]</scope>
    <source>
        <strain evidence="2 3">Lps</strain>
    </source>
</reference>
<evidence type="ECO:0000313" key="3">
    <source>
        <dbReference type="Proteomes" id="UP000298564"/>
    </source>
</evidence>
<dbReference type="Gene3D" id="3.30.750.140">
    <property type="match status" value="1"/>
</dbReference>
<feature type="domain" description="Flagellar hook-length control protein-like C-terminal" evidence="1">
    <location>
        <begin position="270"/>
        <end position="346"/>
    </location>
</feature>